<comment type="similarity">
    <text evidence="3">Belongs to the LptF/LptG family.</text>
</comment>
<dbReference type="RefSeq" id="WP_132922142.1">
    <property type="nucleotide sequence ID" value="NZ_SJOI01000001.1"/>
</dbReference>
<dbReference type="InterPro" id="IPR030923">
    <property type="entry name" value="LptG"/>
</dbReference>
<organism evidence="10 11">
    <name type="scientific">Sodalis ligni</name>
    <dbReference type="NCBI Taxonomy" id="2697027"/>
    <lineage>
        <taxon>Bacteria</taxon>
        <taxon>Pseudomonadati</taxon>
        <taxon>Pseudomonadota</taxon>
        <taxon>Gammaproteobacteria</taxon>
        <taxon>Enterobacterales</taxon>
        <taxon>Bruguierivoracaceae</taxon>
        <taxon>Sodalis</taxon>
    </lineage>
</organism>
<dbReference type="EMBL" id="SJOI01000001">
    <property type="protein sequence ID" value="TCL03252.1"/>
    <property type="molecule type" value="Genomic_DNA"/>
</dbReference>
<evidence type="ECO:0000313" key="11">
    <source>
        <dbReference type="Proteomes" id="UP000294555"/>
    </source>
</evidence>
<evidence type="ECO:0000256" key="3">
    <source>
        <dbReference type="ARBA" id="ARBA00007725"/>
    </source>
</evidence>
<comment type="subunit">
    <text evidence="8">Component of the lipopolysaccharide transport and assembly complex. The LptBFG transporter is composed of two ATP-binding proteins (LptB) and two transmembrane proteins (LptF and LptG).</text>
</comment>
<feature type="transmembrane region" description="Helical" evidence="9">
    <location>
        <begin position="308"/>
        <end position="332"/>
    </location>
</feature>
<evidence type="ECO:0000256" key="5">
    <source>
        <dbReference type="ARBA" id="ARBA00022692"/>
    </source>
</evidence>
<reference evidence="10 11" key="1">
    <citation type="submission" date="2019-02" db="EMBL/GenBank/DDBJ databases">
        <title>Investigation of anaerobic lignin degradation for improved lignocellulosic biofuels.</title>
        <authorList>
            <person name="Deangelis K."/>
        </authorList>
    </citation>
    <scope>NUCLEOTIDE SEQUENCE [LARGE SCALE GENOMIC DNA]</scope>
    <source>
        <strain evidence="10 11">159R</strain>
    </source>
</reference>
<dbReference type="PANTHER" id="PTHR33529">
    <property type="entry name" value="SLR0882 PROTEIN-RELATED"/>
    <property type="match status" value="1"/>
</dbReference>
<evidence type="ECO:0000313" key="10">
    <source>
        <dbReference type="EMBL" id="TCL03252.1"/>
    </source>
</evidence>
<feature type="transmembrane region" description="Helical" evidence="9">
    <location>
        <begin position="278"/>
        <end position="296"/>
    </location>
</feature>
<feature type="transmembrane region" description="Helical" evidence="9">
    <location>
        <begin position="60"/>
        <end position="78"/>
    </location>
</feature>
<dbReference type="PANTHER" id="PTHR33529:SF2">
    <property type="entry name" value="LIPOPOLYSACCHARIDE EXPORT SYSTEM PERMEASE PROTEIN LPTG"/>
    <property type="match status" value="1"/>
</dbReference>
<protein>
    <submittedName>
        <fullName evidence="10">Lipopolysaccharide export system permease protein</fullName>
    </submittedName>
</protein>
<dbReference type="GO" id="GO:0043190">
    <property type="term" value="C:ATP-binding cassette (ABC) transporter complex"/>
    <property type="evidence" value="ECO:0007669"/>
    <property type="project" value="InterPro"/>
</dbReference>
<dbReference type="Proteomes" id="UP000294555">
    <property type="component" value="Unassembled WGS sequence"/>
</dbReference>
<dbReference type="GO" id="GO:0015920">
    <property type="term" value="P:lipopolysaccharide transport"/>
    <property type="evidence" value="ECO:0007669"/>
    <property type="project" value="TreeGrafter"/>
</dbReference>
<keyword evidence="6 9" id="KW-1133">Transmembrane helix</keyword>
<comment type="function">
    <text evidence="1">Part of the ABC transporter complex LptBFG involved in the translocation of lipopolysaccharide (LPS) from the inner membrane to the outer membrane.</text>
</comment>
<dbReference type="Pfam" id="PF03739">
    <property type="entry name" value="LptF_LptG"/>
    <property type="match status" value="1"/>
</dbReference>
<evidence type="ECO:0000256" key="1">
    <source>
        <dbReference type="ARBA" id="ARBA00002265"/>
    </source>
</evidence>
<feature type="transmembrane region" description="Helical" evidence="9">
    <location>
        <begin position="99"/>
        <end position="117"/>
    </location>
</feature>
<dbReference type="GO" id="GO:0055085">
    <property type="term" value="P:transmembrane transport"/>
    <property type="evidence" value="ECO:0007669"/>
    <property type="project" value="InterPro"/>
</dbReference>
<feature type="transmembrane region" description="Helical" evidence="9">
    <location>
        <begin position="338"/>
        <end position="356"/>
    </location>
</feature>
<evidence type="ECO:0000256" key="9">
    <source>
        <dbReference type="SAM" id="Phobius"/>
    </source>
</evidence>
<evidence type="ECO:0000256" key="8">
    <source>
        <dbReference type="ARBA" id="ARBA00026081"/>
    </source>
</evidence>
<feature type="transmembrane region" description="Helical" evidence="9">
    <location>
        <begin position="7"/>
        <end position="27"/>
    </location>
</feature>
<dbReference type="OrthoDB" id="9776227at2"/>
<evidence type="ECO:0000256" key="2">
    <source>
        <dbReference type="ARBA" id="ARBA00004651"/>
    </source>
</evidence>
<dbReference type="AlphaFoldDB" id="A0A4R1N7U5"/>
<keyword evidence="7 9" id="KW-0472">Membrane</keyword>
<evidence type="ECO:0000256" key="6">
    <source>
        <dbReference type="ARBA" id="ARBA00022989"/>
    </source>
</evidence>
<dbReference type="InterPro" id="IPR005495">
    <property type="entry name" value="LptG/LptF_permease"/>
</dbReference>
<sequence length="362" mass="40389">MNIFSRYIIFNVFIGFLAAAALLIPLFTTFDFINELDDVSANGYRWTQALVVVLMKIPRYLIDLGPFIALLGGIVGLGQLSKTQELTAMRISGLSILRISVVILYSGLILTVSLGALDEWVASPLQQRAVQLKEIAVAQAGNIADNINTGNILWARHNNEFVTVKTLDEHNQPIGVEIFHYKPDLSLESYIYAEKASILDNGMWALHGVNQKSWANGKETAGKQDNLLWQSIFTNMSLKELTMPSDSFSIKQLNHYIRYLKSTDQPNIEFKLALWQKLGRPILILAMILLSIPFTFSVPRAPGLGSRLAVGVIVGLLTYVSYQIIVNLGLLFSLNVRLTTLTPPILLLLTAMGLVYRFNKRH</sequence>
<comment type="subcellular location">
    <subcellularLocation>
        <location evidence="2">Cell membrane</location>
        <topology evidence="2">Multi-pass membrane protein</topology>
    </subcellularLocation>
</comment>
<evidence type="ECO:0000256" key="4">
    <source>
        <dbReference type="ARBA" id="ARBA00022475"/>
    </source>
</evidence>
<proteinExistence type="inferred from homology"/>
<comment type="caution">
    <text evidence="10">The sequence shown here is derived from an EMBL/GenBank/DDBJ whole genome shotgun (WGS) entry which is preliminary data.</text>
</comment>
<evidence type="ECO:0000256" key="7">
    <source>
        <dbReference type="ARBA" id="ARBA00023136"/>
    </source>
</evidence>
<dbReference type="NCBIfam" id="TIGR04408">
    <property type="entry name" value="LptG_lptG"/>
    <property type="match status" value="1"/>
</dbReference>
<keyword evidence="4" id="KW-1003">Cell membrane</keyword>
<accession>A0A4R1N7U5</accession>
<keyword evidence="5 9" id="KW-0812">Transmembrane</keyword>
<keyword evidence="11" id="KW-1185">Reference proteome</keyword>
<name>A0A4R1N7U5_9GAMM</name>
<gene>
    <name evidence="10" type="ORF">EZJ58_1313</name>
</gene>